<protein>
    <submittedName>
        <fullName evidence="2">Uncharacterized protein</fullName>
    </submittedName>
</protein>
<keyword evidence="1" id="KW-0812">Transmembrane</keyword>
<feature type="transmembrane region" description="Helical" evidence="1">
    <location>
        <begin position="51"/>
        <end position="76"/>
    </location>
</feature>
<keyword evidence="3" id="KW-1185">Reference proteome</keyword>
<accession>A0A917ZRH7</accession>
<name>A0A917ZRH7_9ACTN</name>
<gene>
    <name evidence="2" type="ORF">GCM10012280_33280</name>
</gene>
<reference evidence="2" key="2">
    <citation type="submission" date="2020-09" db="EMBL/GenBank/DDBJ databases">
        <authorList>
            <person name="Sun Q."/>
            <person name="Zhou Y."/>
        </authorList>
    </citation>
    <scope>NUCLEOTIDE SEQUENCE</scope>
    <source>
        <strain evidence="2">CGMCC 4.7201</strain>
    </source>
</reference>
<evidence type="ECO:0000313" key="3">
    <source>
        <dbReference type="Proteomes" id="UP000641932"/>
    </source>
</evidence>
<reference evidence="2" key="1">
    <citation type="journal article" date="2014" name="Int. J. Syst. Evol. Microbiol.">
        <title>Complete genome sequence of Corynebacterium casei LMG S-19264T (=DSM 44701T), isolated from a smear-ripened cheese.</title>
        <authorList>
            <consortium name="US DOE Joint Genome Institute (JGI-PGF)"/>
            <person name="Walter F."/>
            <person name="Albersmeier A."/>
            <person name="Kalinowski J."/>
            <person name="Ruckert C."/>
        </authorList>
    </citation>
    <scope>NUCLEOTIDE SEQUENCE</scope>
    <source>
        <strain evidence="2">CGMCC 4.7201</strain>
    </source>
</reference>
<evidence type="ECO:0000256" key="1">
    <source>
        <dbReference type="SAM" id="Phobius"/>
    </source>
</evidence>
<dbReference type="AlphaFoldDB" id="A0A917ZRH7"/>
<organism evidence="2 3">
    <name type="scientific">Wenjunlia tyrosinilytica</name>
    <dbReference type="NCBI Taxonomy" id="1544741"/>
    <lineage>
        <taxon>Bacteria</taxon>
        <taxon>Bacillati</taxon>
        <taxon>Actinomycetota</taxon>
        <taxon>Actinomycetes</taxon>
        <taxon>Kitasatosporales</taxon>
        <taxon>Streptomycetaceae</taxon>
        <taxon>Wenjunlia</taxon>
    </lineage>
</organism>
<proteinExistence type="predicted"/>
<evidence type="ECO:0000313" key="2">
    <source>
        <dbReference type="EMBL" id="GGO89620.1"/>
    </source>
</evidence>
<keyword evidence="1" id="KW-0472">Membrane</keyword>
<keyword evidence="1" id="KW-1133">Transmembrane helix</keyword>
<sequence>MRRSSDVSRTEKRQLAVASATLGPWRTATAVGAVGGAVALALDTLGGDFGLGVLAGSLSFALMLFFLVGGVGSVLGKGGDRSNRRIRDWAAEHPWQVASVPAALLFAGDVVMRRILTGETFFASLWDGLWRGALVAAVVGVTGSFSRSRRP</sequence>
<dbReference type="Proteomes" id="UP000641932">
    <property type="component" value="Unassembled WGS sequence"/>
</dbReference>
<dbReference type="EMBL" id="BMMS01000013">
    <property type="protein sequence ID" value="GGO89620.1"/>
    <property type="molecule type" value="Genomic_DNA"/>
</dbReference>
<dbReference type="RefSeq" id="WP_189132455.1">
    <property type="nucleotide sequence ID" value="NZ_BMMS01000013.1"/>
</dbReference>
<comment type="caution">
    <text evidence="2">The sequence shown here is derived from an EMBL/GenBank/DDBJ whole genome shotgun (WGS) entry which is preliminary data.</text>
</comment>